<dbReference type="AlphaFoldDB" id="A0A438GB42"/>
<feature type="region of interest" description="Disordered" evidence="1">
    <location>
        <begin position="1"/>
        <end position="74"/>
    </location>
</feature>
<comment type="caution">
    <text evidence="2">The sequence shown here is derived from an EMBL/GenBank/DDBJ whole genome shotgun (WGS) entry which is preliminary data.</text>
</comment>
<accession>A0A438GB42</accession>
<reference evidence="2 3" key="1">
    <citation type="journal article" date="2018" name="PLoS Genet.">
        <title>Population sequencing reveals clonal diversity and ancestral inbreeding in the grapevine cultivar Chardonnay.</title>
        <authorList>
            <person name="Roach M.J."/>
            <person name="Johnson D.L."/>
            <person name="Bohlmann J."/>
            <person name="van Vuuren H.J."/>
            <person name="Jones S.J."/>
            <person name="Pretorius I.S."/>
            <person name="Schmidt S.A."/>
            <person name="Borneman A.R."/>
        </authorList>
    </citation>
    <scope>NUCLEOTIDE SEQUENCE [LARGE SCALE GENOMIC DNA]</scope>
    <source>
        <strain evidence="3">cv. Chardonnay</strain>
        <tissue evidence="2">Leaf</tissue>
    </source>
</reference>
<feature type="compositionally biased region" description="Polar residues" evidence="1">
    <location>
        <begin position="1"/>
        <end position="17"/>
    </location>
</feature>
<proteinExistence type="predicted"/>
<organism evidence="2 3">
    <name type="scientific">Vitis vinifera</name>
    <name type="common">Grape</name>
    <dbReference type="NCBI Taxonomy" id="29760"/>
    <lineage>
        <taxon>Eukaryota</taxon>
        <taxon>Viridiplantae</taxon>
        <taxon>Streptophyta</taxon>
        <taxon>Embryophyta</taxon>
        <taxon>Tracheophyta</taxon>
        <taxon>Spermatophyta</taxon>
        <taxon>Magnoliopsida</taxon>
        <taxon>eudicotyledons</taxon>
        <taxon>Gunneridae</taxon>
        <taxon>Pentapetalae</taxon>
        <taxon>rosids</taxon>
        <taxon>Vitales</taxon>
        <taxon>Vitaceae</taxon>
        <taxon>Viteae</taxon>
        <taxon>Vitis</taxon>
    </lineage>
</organism>
<evidence type="ECO:0000313" key="2">
    <source>
        <dbReference type="EMBL" id="RVW69419.1"/>
    </source>
</evidence>
<evidence type="ECO:0000313" key="3">
    <source>
        <dbReference type="Proteomes" id="UP000288805"/>
    </source>
</evidence>
<name>A0A438GB42_VITVI</name>
<evidence type="ECO:0000256" key="1">
    <source>
        <dbReference type="SAM" id="MobiDB-lite"/>
    </source>
</evidence>
<gene>
    <name evidence="2" type="ORF">CK203_061780</name>
</gene>
<protein>
    <submittedName>
        <fullName evidence="2">Uncharacterized protein</fullName>
    </submittedName>
</protein>
<sequence length="155" mass="16854">MRQRASSTQVPSDSLSQAAEALRIPSSEGGEATGPSSPASQRRYETWRPPTTPGVTTSHPESLIRHPPAKGPGLQVPGSHLELLSLQQILSYLLTCHQSLLSDVRWSQHHPLRATQIVESDPSSLSYILIRRPCDSSLSSEIRTAYSRGTTLSTS</sequence>
<dbReference type="Proteomes" id="UP000288805">
    <property type="component" value="Unassembled WGS sequence"/>
</dbReference>
<dbReference type="EMBL" id="QGNW01000498">
    <property type="protein sequence ID" value="RVW69419.1"/>
    <property type="molecule type" value="Genomic_DNA"/>
</dbReference>